<dbReference type="SUPFAM" id="SSF53756">
    <property type="entry name" value="UDP-Glycosyltransferase/glycogen phosphorylase"/>
    <property type="match status" value="1"/>
</dbReference>
<keyword evidence="4" id="KW-0045">Antibiotic biosynthesis</keyword>
<evidence type="ECO:0000256" key="1">
    <source>
        <dbReference type="ARBA" id="ARBA00006962"/>
    </source>
</evidence>
<organism evidence="7 8">
    <name type="scientific">Streptomyces alboniger</name>
    <dbReference type="NCBI Taxonomy" id="132473"/>
    <lineage>
        <taxon>Bacteria</taxon>
        <taxon>Bacillati</taxon>
        <taxon>Actinomycetota</taxon>
        <taxon>Actinomycetes</taxon>
        <taxon>Kitasatosporales</taxon>
        <taxon>Streptomycetaceae</taxon>
        <taxon>Streptomyces</taxon>
        <taxon>Streptomyces aurantiacus group</taxon>
    </lineage>
</organism>
<dbReference type="InterPro" id="IPR010610">
    <property type="entry name" value="EryCIII-like_C"/>
</dbReference>
<reference evidence="7 8" key="1">
    <citation type="submission" date="2017-09" db="EMBL/GenBank/DDBJ databases">
        <authorList>
            <person name="Lee N."/>
            <person name="Cho B.-K."/>
        </authorList>
    </citation>
    <scope>NUCLEOTIDE SEQUENCE [LARGE SCALE GENOMIC DNA]</scope>
    <source>
        <strain evidence="7 8">ATCC 12461</strain>
    </source>
</reference>
<dbReference type="Gene3D" id="3.40.50.2000">
    <property type="entry name" value="Glycogen Phosphorylase B"/>
    <property type="match status" value="2"/>
</dbReference>
<dbReference type="InterPro" id="IPR002213">
    <property type="entry name" value="UDP_glucos_trans"/>
</dbReference>
<dbReference type="InterPro" id="IPR030953">
    <property type="entry name" value="Glycosyl_450act"/>
</dbReference>
<dbReference type="GO" id="GO:0016758">
    <property type="term" value="F:hexosyltransferase activity"/>
    <property type="evidence" value="ECO:0007669"/>
    <property type="project" value="UniProtKB-ARBA"/>
</dbReference>
<evidence type="ECO:0000313" key="8">
    <source>
        <dbReference type="Proteomes" id="UP000326553"/>
    </source>
</evidence>
<proteinExistence type="inferred from homology"/>
<name>A0A5J6HA58_STRAD</name>
<protein>
    <submittedName>
        <fullName evidence="7">Activator-dependent family glycosyltransferase</fullName>
    </submittedName>
</protein>
<feature type="domain" description="Erythromycin biosynthesis protein CIII-like C-terminal" evidence="5">
    <location>
        <begin position="281"/>
        <end position="426"/>
    </location>
</feature>
<dbReference type="NCBIfam" id="TIGR04516">
    <property type="entry name" value="glycosyl_450act"/>
    <property type="match status" value="1"/>
</dbReference>
<keyword evidence="2" id="KW-0328">Glycosyltransferase</keyword>
<dbReference type="GO" id="GO:0017000">
    <property type="term" value="P:antibiotic biosynthetic process"/>
    <property type="evidence" value="ECO:0007669"/>
    <property type="project" value="UniProtKB-KW"/>
</dbReference>
<evidence type="ECO:0000256" key="3">
    <source>
        <dbReference type="ARBA" id="ARBA00022679"/>
    </source>
</evidence>
<accession>A0A5J6HA58</accession>
<sequence length="430" mass="48079">MRVLFVVFPWRTHLQHMVPLAWALQAAGHEVRVASGPELTDAVTASGLPAVPVGPEEPVFEKVEREQGEVYHKLVEAHGEQNDILIDVCEDREEVLTWERLRWGSRFLAATSRASNDAMVEELVEYCRWWQPDLVLWDWLSHAGAIAATAANVPHGRMRTELAVEDRARRHFLRVRQEQEPKEREDPLGDWLGQWAHKFGGEFSEEMVTGQFTIEQMLGSMRLKSPSPHLALRYVPYNGPSVIPHWARRAPDKRRVLATYGLSLATDPATAALSLEQMQGMLDALADVDIELVVTLPEQLQRELERVPGNTRLVEFVPLHAVVPSCSAVIHHGGVPGFLESIAHGVPQLVIGRAMTDIGERGPRLERSGAGLWIRGDAPEELEGARVREQVVRLLEEPSFGQAAARLGQELAAQPSPAEVVRELERIVNR</sequence>
<evidence type="ECO:0000256" key="4">
    <source>
        <dbReference type="ARBA" id="ARBA00023194"/>
    </source>
</evidence>
<evidence type="ECO:0000259" key="5">
    <source>
        <dbReference type="Pfam" id="PF06722"/>
    </source>
</evidence>
<dbReference type="PANTHER" id="PTHR48050:SF13">
    <property type="entry name" value="STEROL 3-BETA-GLUCOSYLTRANSFERASE UGT80A2"/>
    <property type="match status" value="1"/>
</dbReference>
<dbReference type="Proteomes" id="UP000326553">
    <property type="component" value="Chromosome"/>
</dbReference>
<dbReference type="Pfam" id="PF21036">
    <property type="entry name" value="EryCIII-like_N"/>
    <property type="match status" value="1"/>
</dbReference>
<dbReference type="InterPro" id="IPR050426">
    <property type="entry name" value="Glycosyltransferase_28"/>
</dbReference>
<dbReference type="KEGG" id="salw:CP975_00255"/>
<evidence type="ECO:0000256" key="2">
    <source>
        <dbReference type="ARBA" id="ARBA00022676"/>
    </source>
</evidence>
<dbReference type="GO" id="GO:0008194">
    <property type="term" value="F:UDP-glycosyltransferase activity"/>
    <property type="evidence" value="ECO:0007669"/>
    <property type="project" value="InterPro"/>
</dbReference>
<evidence type="ECO:0000259" key="6">
    <source>
        <dbReference type="Pfam" id="PF21036"/>
    </source>
</evidence>
<dbReference type="RefSeq" id="WP_055527255.1">
    <property type="nucleotide sequence ID" value="NZ_CP023695.1"/>
</dbReference>
<gene>
    <name evidence="7" type="ORF">CP975_00255</name>
</gene>
<evidence type="ECO:0000313" key="7">
    <source>
        <dbReference type="EMBL" id="QEV16162.1"/>
    </source>
</evidence>
<dbReference type="EMBL" id="CP023695">
    <property type="protein sequence ID" value="QEV16162.1"/>
    <property type="molecule type" value="Genomic_DNA"/>
</dbReference>
<dbReference type="PANTHER" id="PTHR48050">
    <property type="entry name" value="STEROL 3-BETA-GLUCOSYLTRANSFERASE"/>
    <property type="match status" value="1"/>
</dbReference>
<dbReference type="AlphaFoldDB" id="A0A5J6HA58"/>
<keyword evidence="3 7" id="KW-0808">Transferase</keyword>
<dbReference type="Pfam" id="PF06722">
    <property type="entry name" value="EryCIII-like_C"/>
    <property type="match status" value="1"/>
</dbReference>
<feature type="domain" description="Erythromycin biosynthesis protein CIII-like N-terminal" evidence="6">
    <location>
        <begin position="22"/>
        <end position="261"/>
    </location>
</feature>
<comment type="similarity">
    <text evidence="1">Belongs to the glycosyltransferase 28 family.</text>
</comment>
<dbReference type="InterPro" id="IPR048284">
    <property type="entry name" value="EryCIII-like_N"/>
</dbReference>
<keyword evidence="8" id="KW-1185">Reference proteome</keyword>
<dbReference type="CDD" id="cd03784">
    <property type="entry name" value="GT1_Gtf-like"/>
    <property type="match status" value="1"/>
</dbReference>
<dbReference type="OrthoDB" id="3863369at2"/>